<dbReference type="Pfam" id="PF02806">
    <property type="entry name" value="Alpha-amylase_C"/>
    <property type="match status" value="1"/>
</dbReference>
<evidence type="ECO:0000256" key="7">
    <source>
        <dbReference type="ARBA" id="ARBA00022801"/>
    </source>
</evidence>
<dbReference type="InterPro" id="IPR006047">
    <property type="entry name" value="GH13_cat_dom"/>
</dbReference>
<evidence type="ECO:0000256" key="3">
    <source>
        <dbReference type="ARBA" id="ARBA00001923"/>
    </source>
</evidence>
<keyword evidence="14" id="KW-0732">Signal</keyword>
<feature type="domain" description="Glycosyl hydrolase family 13 catalytic" evidence="16">
    <location>
        <begin position="30"/>
        <end position="378"/>
    </location>
</feature>
<dbReference type="GO" id="GO:0046872">
    <property type="term" value="F:metal ion binding"/>
    <property type="evidence" value="ECO:0007669"/>
    <property type="project" value="UniProtKB-KW"/>
</dbReference>
<evidence type="ECO:0000313" key="17">
    <source>
        <dbReference type="EMBL" id="KAK7484352.1"/>
    </source>
</evidence>
<evidence type="ECO:0000313" key="18">
    <source>
        <dbReference type="Proteomes" id="UP001519460"/>
    </source>
</evidence>
<evidence type="ECO:0000256" key="4">
    <source>
        <dbReference type="ARBA" id="ARBA00008061"/>
    </source>
</evidence>
<dbReference type="SUPFAM" id="SSF51445">
    <property type="entry name" value="(Trans)glycosidases"/>
    <property type="match status" value="1"/>
</dbReference>
<protein>
    <recommendedName>
        <fullName evidence="5 13">Alpha-amylase</fullName>
        <ecNumber evidence="5 13">3.2.1.1</ecNumber>
    </recommendedName>
</protein>
<sequence>MMLPIALSLLLLVAATASDFGSPHCATGRTTIVELFEWRWDDVAAECERFLGPMGFCGVQVSPPNENAVVSGRPWTERYQPASYQLTTRSGDEASFRDMVARCNNASVRIYADAVINHMADTSQSGVGNGRNDSWDFNDWGTGCYTGDQRIYNYGDTNQVRNCRYEGRADLRLSKDYVRGKLAEFMNNLITIGVAGFRVDSAKHMWPGDLENIFGRLQRPFIYQHVPDYDDNEAIRAYEYTNNGRVTNFRFGKYLNDVFRRQNALKWLSNFGEGWNMPASDDVLNFIDNHDNQRDTSAGSVLTYKQSRLYKMATAFMLAWPYGVARVMSSYNFTDATQGPPSTNEVTDRVVINGDGGCDGGWVCEHRWRQVYNMVAFRNVAGSEPVANWWTGADYQIAFSRGNRTFIAFNLESFDFKATLQTGLPAGWYCDVISGHLDNDKCTGATVIVREDGTAKVSICGRSSHPFVAIHIGQKIGNEVKTLG</sequence>
<dbReference type="PANTHER" id="PTHR43447">
    <property type="entry name" value="ALPHA-AMYLASE"/>
    <property type="match status" value="1"/>
</dbReference>
<keyword evidence="10 13" id="KW-0119">Carbohydrate metabolism</keyword>
<evidence type="ECO:0000256" key="9">
    <source>
        <dbReference type="ARBA" id="ARBA00023214"/>
    </source>
</evidence>
<dbReference type="EC" id="3.2.1.1" evidence="5 13"/>
<dbReference type="PRINTS" id="PR00110">
    <property type="entry name" value="ALPHAAMYLASE"/>
</dbReference>
<dbReference type="SMART" id="SM00632">
    <property type="entry name" value="Aamy_C"/>
    <property type="match status" value="1"/>
</dbReference>
<evidence type="ECO:0000259" key="15">
    <source>
        <dbReference type="SMART" id="SM00632"/>
    </source>
</evidence>
<gene>
    <name evidence="17" type="ORF">BaRGS_00024357</name>
</gene>
<accession>A0ABD0KBF2</accession>
<dbReference type="EMBL" id="JACVVK020000211">
    <property type="protein sequence ID" value="KAK7484352.1"/>
    <property type="molecule type" value="Genomic_DNA"/>
</dbReference>
<evidence type="ECO:0000256" key="11">
    <source>
        <dbReference type="ARBA" id="ARBA00023295"/>
    </source>
</evidence>
<comment type="caution">
    <text evidence="17">The sequence shown here is derived from an EMBL/GenBank/DDBJ whole genome shotgun (WGS) entry which is preliminary data.</text>
</comment>
<comment type="similarity">
    <text evidence="4 12">Belongs to the glycosyl hydrolase 13 family.</text>
</comment>
<proteinExistence type="inferred from homology"/>
<keyword evidence="11 13" id="KW-0326">Glycosidase</keyword>
<keyword evidence="8" id="KW-0106">Calcium</keyword>
<keyword evidence="9" id="KW-0868">Chloride</keyword>
<dbReference type="Pfam" id="PF00128">
    <property type="entry name" value="Alpha-amylase"/>
    <property type="match status" value="1"/>
</dbReference>
<dbReference type="Gene3D" id="2.60.40.1180">
    <property type="entry name" value="Golgi alpha-mannosidase II"/>
    <property type="match status" value="1"/>
</dbReference>
<dbReference type="InterPro" id="IPR031319">
    <property type="entry name" value="A-amylase_C"/>
</dbReference>
<dbReference type="InterPro" id="IPR017853">
    <property type="entry name" value="GH"/>
</dbReference>
<evidence type="ECO:0000256" key="6">
    <source>
        <dbReference type="ARBA" id="ARBA00022723"/>
    </source>
</evidence>
<feature type="domain" description="Alpha-amylase C-terminal" evidence="15">
    <location>
        <begin position="387"/>
        <end position="475"/>
    </location>
</feature>
<keyword evidence="7 13" id="KW-0378">Hydrolase</keyword>
<evidence type="ECO:0000256" key="8">
    <source>
        <dbReference type="ARBA" id="ARBA00022837"/>
    </source>
</evidence>
<dbReference type="SUPFAM" id="SSF51011">
    <property type="entry name" value="Glycosyl hydrolase domain"/>
    <property type="match status" value="1"/>
</dbReference>
<dbReference type="InterPro" id="IPR013780">
    <property type="entry name" value="Glyco_hydro_b"/>
</dbReference>
<evidence type="ECO:0000256" key="13">
    <source>
        <dbReference type="RuleBase" id="RU361134"/>
    </source>
</evidence>
<evidence type="ECO:0000256" key="10">
    <source>
        <dbReference type="ARBA" id="ARBA00023277"/>
    </source>
</evidence>
<dbReference type="GO" id="GO:0004556">
    <property type="term" value="F:alpha-amylase activity"/>
    <property type="evidence" value="ECO:0007669"/>
    <property type="project" value="UniProtKB-UniRule"/>
</dbReference>
<dbReference type="Proteomes" id="UP001519460">
    <property type="component" value="Unassembled WGS sequence"/>
</dbReference>
<dbReference type="CDD" id="cd11317">
    <property type="entry name" value="AmyAc_bac_euk_AmyA"/>
    <property type="match status" value="1"/>
</dbReference>
<feature type="signal peptide" evidence="14">
    <location>
        <begin position="1"/>
        <end position="17"/>
    </location>
</feature>
<evidence type="ECO:0000256" key="5">
    <source>
        <dbReference type="ARBA" id="ARBA00012595"/>
    </source>
</evidence>
<evidence type="ECO:0000256" key="12">
    <source>
        <dbReference type="RuleBase" id="RU003615"/>
    </source>
</evidence>
<dbReference type="InterPro" id="IPR006048">
    <property type="entry name" value="A-amylase/branching_C"/>
</dbReference>
<comment type="cofactor">
    <cofactor evidence="3">
        <name>chloride</name>
        <dbReference type="ChEBI" id="CHEBI:17996"/>
    </cofactor>
</comment>
<evidence type="ECO:0000259" key="16">
    <source>
        <dbReference type="SMART" id="SM00642"/>
    </source>
</evidence>
<feature type="chain" id="PRO_5044750945" description="Alpha-amylase" evidence="14">
    <location>
        <begin position="18"/>
        <end position="484"/>
    </location>
</feature>
<evidence type="ECO:0000256" key="2">
    <source>
        <dbReference type="ARBA" id="ARBA00001913"/>
    </source>
</evidence>
<keyword evidence="18" id="KW-1185">Reference proteome</keyword>
<dbReference type="AlphaFoldDB" id="A0ABD0KBF2"/>
<dbReference type="Gene3D" id="3.20.20.80">
    <property type="entry name" value="Glycosidases"/>
    <property type="match status" value="1"/>
</dbReference>
<comment type="catalytic activity">
    <reaction evidence="1 13">
        <text>Endohydrolysis of (1-&gt;4)-alpha-D-glucosidic linkages in polysaccharides containing three or more (1-&gt;4)-alpha-linked D-glucose units.</text>
        <dbReference type="EC" id="3.2.1.1"/>
    </reaction>
</comment>
<reference evidence="17 18" key="1">
    <citation type="journal article" date="2023" name="Sci. Data">
        <title>Genome assembly of the Korean intertidal mud-creeper Batillaria attramentaria.</title>
        <authorList>
            <person name="Patra A.K."/>
            <person name="Ho P.T."/>
            <person name="Jun S."/>
            <person name="Lee S.J."/>
            <person name="Kim Y."/>
            <person name="Won Y.J."/>
        </authorList>
    </citation>
    <scope>NUCLEOTIDE SEQUENCE [LARGE SCALE GENOMIC DNA]</scope>
    <source>
        <strain evidence="17">Wonlab-2016</strain>
    </source>
</reference>
<dbReference type="SMART" id="SM00642">
    <property type="entry name" value="Aamy"/>
    <property type="match status" value="1"/>
</dbReference>
<organism evidence="17 18">
    <name type="scientific">Batillaria attramentaria</name>
    <dbReference type="NCBI Taxonomy" id="370345"/>
    <lineage>
        <taxon>Eukaryota</taxon>
        <taxon>Metazoa</taxon>
        <taxon>Spiralia</taxon>
        <taxon>Lophotrochozoa</taxon>
        <taxon>Mollusca</taxon>
        <taxon>Gastropoda</taxon>
        <taxon>Caenogastropoda</taxon>
        <taxon>Sorbeoconcha</taxon>
        <taxon>Cerithioidea</taxon>
        <taxon>Batillariidae</taxon>
        <taxon>Batillaria</taxon>
    </lineage>
</organism>
<evidence type="ECO:0000256" key="1">
    <source>
        <dbReference type="ARBA" id="ARBA00000548"/>
    </source>
</evidence>
<keyword evidence="6" id="KW-0479">Metal-binding</keyword>
<name>A0ABD0KBF2_9CAEN</name>
<comment type="cofactor">
    <cofactor evidence="2">
        <name>Ca(2+)</name>
        <dbReference type="ChEBI" id="CHEBI:29108"/>
    </cofactor>
</comment>
<evidence type="ECO:0000256" key="14">
    <source>
        <dbReference type="SAM" id="SignalP"/>
    </source>
</evidence>
<dbReference type="InterPro" id="IPR006046">
    <property type="entry name" value="Alpha_amylase"/>
</dbReference>